<dbReference type="InterPro" id="IPR029154">
    <property type="entry name" value="HIBADH-like_NADP-bd"/>
</dbReference>
<evidence type="ECO:0000256" key="1">
    <source>
        <dbReference type="ARBA" id="ARBA00023002"/>
    </source>
</evidence>
<feature type="active site" evidence="3">
    <location>
        <position position="180"/>
    </location>
</feature>
<keyword evidence="2" id="KW-0520">NAD</keyword>
<evidence type="ECO:0000259" key="4">
    <source>
        <dbReference type="Pfam" id="PF03446"/>
    </source>
</evidence>
<dbReference type="Pfam" id="PF14833">
    <property type="entry name" value="NAD_binding_11"/>
    <property type="match status" value="1"/>
</dbReference>
<dbReference type="GO" id="GO:0050661">
    <property type="term" value="F:NADP binding"/>
    <property type="evidence" value="ECO:0007669"/>
    <property type="project" value="InterPro"/>
</dbReference>
<feature type="domain" description="6-phosphogluconate dehydrogenase NADP-binding" evidence="4">
    <location>
        <begin position="12"/>
        <end position="171"/>
    </location>
</feature>
<dbReference type="GO" id="GO:0051287">
    <property type="term" value="F:NAD binding"/>
    <property type="evidence" value="ECO:0007669"/>
    <property type="project" value="InterPro"/>
</dbReference>
<dbReference type="RefSeq" id="WP_353070957.1">
    <property type="nucleotide sequence ID" value="NZ_CP132938.1"/>
</dbReference>
<dbReference type="GO" id="GO:0016491">
    <property type="term" value="F:oxidoreductase activity"/>
    <property type="evidence" value="ECO:0007669"/>
    <property type="project" value="UniProtKB-KW"/>
</dbReference>
<sequence>MPISKLSKRTVKIGFIGLGLMGSRLTQRLHSSGWNIQAWNRSSEPARAMSQKGIGIAPSLVKLVADSDVVLSCLANDTAVHSVYCDSAGIFSAAKPGTILLEMSTISPQLSHLLHQEASNQDVRLLDLAISGSTPAVEAGTVTLFAGGDRNTFEQCTPIYESIAKQWFLVGGGSSGVQMKLIVNLLLGVEMQAIAEAVSLGEHLQLNRNVLLDVLSKTAVIPPAFVGKFQKIKNNDYSPEFPLRLMSKDMDLVMETAGTAGANLPVAGVAQSVLTSNLPSNGDLDLAAITPFVIGHGTRS</sequence>
<dbReference type="Gene3D" id="1.10.1040.10">
    <property type="entry name" value="N-(1-d-carboxylethyl)-l-norvaline Dehydrogenase, domain 2"/>
    <property type="match status" value="1"/>
</dbReference>
<dbReference type="Pfam" id="PF03446">
    <property type="entry name" value="NAD_binding_2"/>
    <property type="match status" value="1"/>
</dbReference>
<dbReference type="InterPro" id="IPR013328">
    <property type="entry name" value="6PGD_dom2"/>
</dbReference>
<dbReference type="PANTHER" id="PTHR43580">
    <property type="entry name" value="OXIDOREDUCTASE GLYR1-RELATED"/>
    <property type="match status" value="1"/>
</dbReference>
<dbReference type="EMBL" id="CP132938">
    <property type="protein sequence ID" value="XCB20537.1"/>
    <property type="molecule type" value="Genomic_DNA"/>
</dbReference>
<reference evidence="6" key="2">
    <citation type="journal article" date="2024" name="Environ. Microbiol.">
        <title>Genome analysis and description of Tunturibacter gen. nov. expands the diversity of Terriglobia in tundra soils.</title>
        <authorList>
            <person name="Messyasz A."/>
            <person name="Mannisto M.K."/>
            <person name="Kerkhof L.J."/>
            <person name="Haggblom M.M."/>
        </authorList>
    </citation>
    <scope>NUCLEOTIDE SEQUENCE</scope>
    <source>
        <strain evidence="6">M8UP39</strain>
    </source>
</reference>
<dbReference type="InterPro" id="IPR051265">
    <property type="entry name" value="HIBADH-related_NP60_sf"/>
</dbReference>
<proteinExistence type="predicted"/>
<dbReference type="PANTHER" id="PTHR43580:SF2">
    <property type="entry name" value="CYTOKINE-LIKE NUCLEAR FACTOR N-PAC"/>
    <property type="match status" value="1"/>
</dbReference>
<dbReference type="PIRSF" id="PIRSF000103">
    <property type="entry name" value="HIBADH"/>
    <property type="match status" value="1"/>
</dbReference>
<dbReference type="SUPFAM" id="SSF51735">
    <property type="entry name" value="NAD(P)-binding Rossmann-fold domains"/>
    <property type="match status" value="1"/>
</dbReference>
<dbReference type="InterPro" id="IPR006115">
    <property type="entry name" value="6PGDH_NADP-bd"/>
</dbReference>
<evidence type="ECO:0000256" key="3">
    <source>
        <dbReference type="PIRSR" id="PIRSR000103-1"/>
    </source>
</evidence>
<dbReference type="Gene3D" id="3.40.50.720">
    <property type="entry name" value="NAD(P)-binding Rossmann-like Domain"/>
    <property type="match status" value="1"/>
</dbReference>
<evidence type="ECO:0000313" key="6">
    <source>
        <dbReference type="EMBL" id="XCB20537.1"/>
    </source>
</evidence>
<reference evidence="6" key="1">
    <citation type="submission" date="2023-08" db="EMBL/GenBank/DDBJ databases">
        <authorList>
            <person name="Messyasz A."/>
            <person name="Mannisto M.K."/>
            <person name="Kerkhof L.J."/>
            <person name="Haggblom M."/>
        </authorList>
    </citation>
    <scope>NUCLEOTIDE SEQUENCE</scope>
    <source>
        <strain evidence="6">M8UP39</strain>
    </source>
</reference>
<evidence type="ECO:0000256" key="2">
    <source>
        <dbReference type="ARBA" id="ARBA00023027"/>
    </source>
</evidence>
<dbReference type="InterPro" id="IPR036291">
    <property type="entry name" value="NAD(P)-bd_dom_sf"/>
</dbReference>
<dbReference type="InterPro" id="IPR008927">
    <property type="entry name" value="6-PGluconate_DH-like_C_sf"/>
</dbReference>
<evidence type="ECO:0000259" key="5">
    <source>
        <dbReference type="Pfam" id="PF14833"/>
    </source>
</evidence>
<dbReference type="InterPro" id="IPR015815">
    <property type="entry name" value="HIBADH-related"/>
</dbReference>
<dbReference type="AlphaFoldDB" id="A0AAU7YVG4"/>
<organism evidence="6">
    <name type="scientific">Tunturiibacter gelidiferens</name>
    <dbReference type="NCBI Taxonomy" id="3069689"/>
    <lineage>
        <taxon>Bacteria</taxon>
        <taxon>Pseudomonadati</taxon>
        <taxon>Acidobacteriota</taxon>
        <taxon>Terriglobia</taxon>
        <taxon>Terriglobales</taxon>
        <taxon>Acidobacteriaceae</taxon>
        <taxon>Tunturiibacter</taxon>
    </lineage>
</organism>
<keyword evidence="1 6" id="KW-0560">Oxidoreductase</keyword>
<dbReference type="KEGG" id="tgi:RBB81_13115"/>
<gene>
    <name evidence="6" type="ORF">RBB81_13115</name>
</gene>
<protein>
    <submittedName>
        <fullName evidence="6">NAD(P)-dependent oxidoreductase</fullName>
        <ecNumber evidence="6">1.1.-.-</ecNumber>
    </submittedName>
</protein>
<feature type="domain" description="3-hydroxyisobutyrate dehydrogenase-like NAD-binding" evidence="5">
    <location>
        <begin position="175"/>
        <end position="287"/>
    </location>
</feature>
<accession>A0AAU7YVG4</accession>
<dbReference type="EC" id="1.1.-.-" evidence="6"/>
<name>A0AAU7YVG4_9BACT</name>
<dbReference type="SUPFAM" id="SSF48179">
    <property type="entry name" value="6-phosphogluconate dehydrogenase C-terminal domain-like"/>
    <property type="match status" value="1"/>
</dbReference>